<proteinExistence type="predicted"/>
<evidence type="ECO:0000256" key="2">
    <source>
        <dbReference type="ARBA" id="ARBA00023136"/>
    </source>
</evidence>
<dbReference type="InterPro" id="IPR036328">
    <property type="entry name" value="MliC_sf"/>
</dbReference>
<evidence type="ECO:0000259" key="5">
    <source>
        <dbReference type="Pfam" id="PF09864"/>
    </source>
</evidence>
<evidence type="ECO:0000256" key="1">
    <source>
        <dbReference type="ARBA" id="ARBA00022729"/>
    </source>
</evidence>
<dbReference type="Proteomes" id="UP000316905">
    <property type="component" value="Unassembled WGS sequence"/>
</dbReference>
<dbReference type="Pfam" id="PF09864">
    <property type="entry name" value="MliC"/>
    <property type="match status" value="1"/>
</dbReference>
<dbReference type="PROSITE" id="PS51257">
    <property type="entry name" value="PROKAR_LIPOPROTEIN"/>
    <property type="match status" value="1"/>
</dbReference>
<keyword evidence="7" id="KW-1185">Reference proteome</keyword>
<gene>
    <name evidence="6" type="ORF">IQ22_01110</name>
</gene>
<keyword evidence="3" id="KW-0564">Palmitate</keyword>
<dbReference type="OrthoDB" id="6980573at2"/>
<protein>
    <submittedName>
        <fullName evidence="6">Membrane-bound lysozyme inhibitor of c-type lysozyme MliC</fullName>
    </submittedName>
</protein>
<evidence type="ECO:0000256" key="3">
    <source>
        <dbReference type="ARBA" id="ARBA00023139"/>
    </source>
</evidence>
<dbReference type="AlphaFoldDB" id="A0A562QIR3"/>
<dbReference type="RefSeq" id="WP_145139270.1">
    <property type="nucleotide sequence ID" value="NZ_VLKY01000003.1"/>
</dbReference>
<dbReference type="EMBL" id="VLKY01000003">
    <property type="protein sequence ID" value="TWI56658.1"/>
    <property type="molecule type" value="Genomic_DNA"/>
</dbReference>
<keyword evidence="4" id="KW-0449">Lipoprotein</keyword>
<evidence type="ECO:0000313" key="7">
    <source>
        <dbReference type="Proteomes" id="UP000316905"/>
    </source>
</evidence>
<accession>A0A562QIR3</accession>
<comment type="caution">
    <text evidence="6">The sequence shown here is derived from an EMBL/GenBank/DDBJ whole genome shotgun (WGS) entry which is preliminary data.</text>
</comment>
<dbReference type="SUPFAM" id="SSF141488">
    <property type="entry name" value="YdhA-like"/>
    <property type="match status" value="1"/>
</dbReference>
<evidence type="ECO:0000256" key="4">
    <source>
        <dbReference type="ARBA" id="ARBA00023288"/>
    </source>
</evidence>
<keyword evidence="1" id="KW-0732">Signal</keyword>
<organism evidence="6 7">
    <name type="scientific">Pseudomonas duriflava</name>
    <dbReference type="NCBI Taxonomy" id="459528"/>
    <lineage>
        <taxon>Bacteria</taxon>
        <taxon>Pseudomonadati</taxon>
        <taxon>Pseudomonadota</taxon>
        <taxon>Gammaproteobacteria</taxon>
        <taxon>Pseudomonadales</taxon>
        <taxon>Pseudomonadaceae</taxon>
        <taxon>Pseudomonas</taxon>
    </lineage>
</organism>
<dbReference type="Gene3D" id="2.40.128.200">
    <property type="match status" value="1"/>
</dbReference>
<evidence type="ECO:0000313" key="6">
    <source>
        <dbReference type="EMBL" id="TWI56658.1"/>
    </source>
</evidence>
<reference evidence="6 7" key="1">
    <citation type="journal article" date="2015" name="Stand. Genomic Sci.">
        <title>Genomic Encyclopedia of Bacterial and Archaeal Type Strains, Phase III: the genomes of soil and plant-associated and newly described type strains.</title>
        <authorList>
            <person name="Whitman W.B."/>
            <person name="Woyke T."/>
            <person name="Klenk H.P."/>
            <person name="Zhou Y."/>
            <person name="Lilburn T.G."/>
            <person name="Beck B.J."/>
            <person name="De Vos P."/>
            <person name="Vandamme P."/>
            <person name="Eisen J.A."/>
            <person name="Garrity G."/>
            <person name="Hugenholtz P."/>
            <person name="Kyrpides N.C."/>
        </authorList>
    </citation>
    <scope>NUCLEOTIDE SEQUENCE [LARGE SCALE GENOMIC DNA]</scope>
    <source>
        <strain evidence="6 7">CGMCC 1.6858</strain>
    </source>
</reference>
<keyword evidence="2" id="KW-0472">Membrane</keyword>
<name>A0A562QIR3_9PSED</name>
<dbReference type="InterPro" id="IPR018660">
    <property type="entry name" value="MliC"/>
</dbReference>
<feature type="domain" description="C-type lysozyme inhibitor" evidence="5">
    <location>
        <begin position="39"/>
        <end position="106"/>
    </location>
</feature>
<sequence length="115" mass="12661">MAASERNVKRLVLLGAICLLAGLTGCAEKAVPAAGWIRWVCDSQAEIAWHYVDRSHSIVDLRLNQEQVTHHLEKQPAGSGEFYTDGVLAFHMNGNEGLVYWVANNDLIGRGCTVR</sequence>